<feature type="transmembrane region" description="Helical" evidence="1">
    <location>
        <begin position="20"/>
        <end position="41"/>
    </location>
</feature>
<accession>A0A9X2H4B2</accession>
<evidence type="ECO:0000313" key="3">
    <source>
        <dbReference type="Proteomes" id="UP001139722"/>
    </source>
</evidence>
<organism evidence="2 3">
    <name type="scientific">Agromyces terreus</name>
    <dbReference type="NCBI Taxonomy" id="424795"/>
    <lineage>
        <taxon>Bacteria</taxon>
        <taxon>Bacillati</taxon>
        <taxon>Actinomycetota</taxon>
        <taxon>Actinomycetes</taxon>
        <taxon>Micrococcales</taxon>
        <taxon>Microbacteriaceae</taxon>
        <taxon>Agromyces</taxon>
    </lineage>
</organism>
<evidence type="ECO:0000313" key="2">
    <source>
        <dbReference type="EMBL" id="MCP2372545.1"/>
    </source>
</evidence>
<comment type="caution">
    <text evidence="2">The sequence shown here is derived from an EMBL/GenBank/DDBJ whole genome shotgun (WGS) entry which is preliminary data.</text>
</comment>
<name>A0A9X2H4B2_9MICO</name>
<gene>
    <name evidence="2" type="ORF">BJ978_003221</name>
</gene>
<sequence length="54" mass="5849">MALADTFAISGGDHSRWSNVLYFASAAAFVGAVVLPIVFAFRNRRVTHGLRPVD</sequence>
<keyword evidence="1" id="KW-1133">Transmembrane helix</keyword>
<protein>
    <submittedName>
        <fullName evidence="2">Uncharacterized protein</fullName>
    </submittedName>
</protein>
<reference evidence="2" key="1">
    <citation type="submission" date="2022-06" db="EMBL/GenBank/DDBJ databases">
        <title>Sequencing the genomes of 1000 actinobacteria strains.</title>
        <authorList>
            <person name="Klenk H.-P."/>
        </authorList>
    </citation>
    <scope>NUCLEOTIDE SEQUENCE</scope>
    <source>
        <strain evidence="2">DSM 22016</strain>
    </source>
</reference>
<dbReference type="AlphaFoldDB" id="A0A9X2H4B2"/>
<dbReference type="Proteomes" id="UP001139722">
    <property type="component" value="Unassembled WGS sequence"/>
</dbReference>
<dbReference type="RefSeq" id="WP_156997388.1">
    <property type="nucleotide sequence ID" value="NZ_BAAANU010000034.1"/>
</dbReference>
<keyword evidence="1" id="KW-0472">Membrane</keyword>
<keyword evidence="1" id="KW-0812">Transmembrane</keyword>
<dbReference type="EMBL" id="JAMZDY010000001">
    <property type="protein sequence ID" value="MCP2372545.1"/>
    <property type="molecule type" value="Genomic_DNA"/>
</dbReference>
<proteinExistence type="predicted"/>
<keyword evidence="3" id="KW-1185">Reference proteome</keyword>
<evidence type="ECO:0000256" key="1">
    <source>
        <dbReference type="SAM" id="Phobius"/>
    </source>
</evidence>